<feature type="region of interest" description="Disordered" evidence="2">
    <location>
        <begin position="28"/>
        <end position="59"/>
    </location>
</feature>
<organism evidence="3 4">
    <name type="scientific">Phytophthora aleatoria</name>
    <dbReference type="NCBI Taxonomy" id="2496075"/>
    <lineage>
        <taxon>Eukaryota</taxon>
        <taxon>Sar</taxon>
        <taxon>Stramenopiles</taxon>
        <taxon>Oomycota</taxon>
        <taxon>Peronosporomycetes</taxon>
        <taxon>Peronosporales</taxon>
        <taxon>Peronosporaceae</taxon>
        <taxon>Phytophthora</taxon>
    </lineage>
</organism>
<evidence type="ECO:0008006" key="5">
    <source>
        <dbReference type="Google" id="ProtNLM"/>
    </source>
</evidence>
<accession>A0A8J5J348</accession>
<proteinExistence type="predicted"/>
<dbReference type="PANTHER" id="PTHR43102">
    <property type="entry name" value="SLR1143 PROTEIN"/>
    <property type="match status" value="1"/>
</dbReference>
<feature type="coiled-coil region" evidence="1">
    <location>
        <begin position="984"/>
        <end position="1011"/>
    </location>
</feature>
<evidence type="ECO:0000256" key="1">
    <source>
        <dbReference type="SAM" id="Coils"/>
    </source>
</evidence>
<evidence type="ECO:0000313" key="3">
    <source>
        <dbReference type="EMBL" id="KAG6973841.1"/>
    </source>
</evidence>
<evidence type="ECO:0000313" key="4">
    <source>
        <dbReference type="Proteomes" id="UP000709295"/>
    </source>
</evidence>
<protein>
    <recommendedName>
        <fullName evidence="5">GAF domain-containing protein</fullName>
    </recommendedName>
</protein>
<feature type="region of interest" description="Disordered" evidence="2">
    <location>
        <begin position="292"/>
        <end position="312"/>
    </location>
</feature>
<feature type="region of interest" description="Disordered" evidence="2">
    <location>
        <begin position="519"/>
        <end position="542"/>
    </location>
</feature>
<gene>
    <name evidence="3" type="ORF">JG688_00003356</name>
</gene>
<keyword evidence="1" id="KW-0175">Coiled coil</keyword>
<evidence type="ECO:0000256" key="2">
    <source>
        <dbReference type="SAM" id="MobiDB-lite"/>
    </source>
</evidence>
<dbReference type="EMBL" id="JAENGY010000103">
    <property type="protein sequence ID" value="KAG6973841.1"/>
    <property type="molecule type" value="Genomic_DNA"/>
</dbReference>
<reference evidence="3" key="1">
    <citation type="submission" date="2021-01" db="EMBL/GenBank/DDBJ databases">
        <title>Phytophthora aleatoria, a newly-described species from Pinus radiata is distinct from Phytophthora cactorum isolates based on comparative genomics.</title>
        <authorList>
            <person name="Mcdougal R."/>
            <person name="Panda P."/>
            <person name="Williams N."/>
            <person name="Studholme D.J."/>
        </authorList>
    </citation>
    <scope>NUCLEOTIDE SEQUENCE</scope>
    <source>
        <strain evidence="3">NZFS 4037</strain>
    </source>
</reference>
<dbReference type="PANTHER" id="PTHR43102:SF2">
    <property type="entry name" value="GAF DOMAIN-CONTAINING PROTEIN"/>
    <property type="match status" value="1"/>
</dbReference>
<name>A0A8J5J348_9STRA</name>
<feature type="coiled-coil region" evidence="1">
    <location>
        <begin position="1226"/>
        <end position="1253"/>
    </location>
</feature>
<feature type="region of interest" description="Disordered" evidence="2">
    <location>
        <begin position="1260"/>
        <end position="1285"/>
    </location>
</feature>
<keyword evidence="4" id="KW-1185">Reference proteome</keyword>
<sequence length="1285" mass="140422">LVSRDLDATPSEKMNLSSVRCIFEEAGRRARGGSMSSDSSSTLSSNPSMSTMQSEDDLQQEKIRASMKLSDEEMLKRARAAHMSEDFASLAAGPEANGPWKRVKAVDRFVVFRRETTSNNTEKRPNELEIMCAGRLDASLEEVASIFRSNSEDEHNTAMSALYAKNFIFGSYEREVPCSTDIQTHNDDAVENHCEQLAVKTKSFTRTAMFANNEQWCYFDYFQRKQERDGFTISMRALPPTESTPGRILGQNARVDQLHGLNVSYLVDELPNRKGLRVVLHAWFDPTEIDGDLRRSSSQSASSRSSSHQRLSLSSSFRSKSLDYGDAAKHKAQLRRLLAMAHGVTQLPELIRRRRFGVQIPANPNAIYPTNSRCPCCTHSLAPVKLSLAMAASAIANRSLGSLKMDTRRCYLCGYLVCVECWTAQHMESCFGRVAAIVVCVRCNTNVQACEYSEVFAGTAKEREKHRGPPRVVENSNNISVVSLLVDFLSASLLNTSSGSVEHAAVVAVIRMLLQSNDSELEDDDNSDDDSDDPSADPLDDNETMNKVEMLLSDEEHVPPLEACKLANADQRDYLLDLPDDPTADVPHYPVPSNEAARITAANATGLLQLANCLAPEIPLEISDLKPDIYDLEVLCQLAVKTVGFSHSFIAIMCAKHEHFLAESHPVIAGTAAAREHTTCQHALMSPYPFMVAHHEADVRLHNANTTKQLHIRSYVGFPLTVPAEGAQAGDEEVTVGMFCCLDSTPHIEITRRQYTTMKRLARIATSFLLQKARQLHRPIEPSSPTVRPSLIANRTACYARASCSSQSSVHPRSTCIVSACVSSMWLNSRDLSGDDDGAATRDGMWGFAGSSPPASHGAIGASGSHALWNRMEPAEEEREEEALPSYLSYLQPAFRPAPATASRLAPGTQPATVLYAAKRGAPGLPAPSPPMQESVAASRGVGQVTRKSSELAQALEHLVLGTVQRHLGDGPAPDNQSRCRCNCDTMRTQMQEMAIQVHALQNQVLELTKNSIPTAIEVGRVNIKAPGNGNWSANAQPFVPKQYKNSSPPPPAPAPVDQATVTVLSDRISTLEGRQSAFQSQLAQIAKVLGIPTGKPGKHSPVKHLVQTLRDEVDAKVQQATADLSAEMNAALGEIAAGKAASNGSKDTLSSNAVLAALAGEHEASLARLSGSFEQLLAEEARQRAALEARVRSQLSQQEEWLQQLEGAFGSPHDPEHEQEPRYKNADVNIKLAALERKCDESRELCKRLARLLPDAARSRPPLRFGQEDEEGELSWPGHMVGRG</sequence>
<feature type="compositionally biased region" description="Low complexity" evidence="2">
    <location>
        <begin position="296"/>
        <end position="312"/>
    </location>
</feature>
<dbReference type="Proteomes" id="UP000709295">
    <property type="component" value="Unassembled WGS sequence"/>
</dbReference>
<comment type="caution">
    <text evidence="3">The sequence shown here is derived from an EMBL/GenBank/DDBJ whole genome shotgun (WGS) entry which is preliminary data.</text>
</comment>
<feature type="non-terminal residue" evidence="3">
    <location>
        <position position="1"/>
    </location>
</feature>
<feature type="compositionally biased region" description="Low complexity" evidence="2">
    <location>
        <begin position="34"/>
        <end position="52"/>
    </location>
</feature>